<name>A0A8S1K3W8_9CILI</name>
<dbReference type="Proteomes" id="UP000692954">
    <property type="component" value="Unassembled WGS sequence"/>
</dbReference>
<keyword evidence="1" id="KW-0472">Membrane</keyword>
<organism evidence="2 3">
    <name type="scientific">Paramecium sonneborni</name>
    <dbReference type="NCBI Taxonomy" id="65129"/>
    <lineage>
        <taxon>Eukaryota</taxon>
        <taxon>Sar</taxon>
        <taxon>Alveolata</taxon>
        <taxon>Ciliophora</taxon>
        <taxon>Intramacronucleata</taxon>
        <taxon>Oligohymenophorea</taxon>
        <taxon>Peniculida</taxon>
        <taxon>Parameciidae</taxon>
        <taxon>Paramecium</taxon>
    </lineage>
</organism>
<protein>
    <submittedName>
        <fullName evidence="2">Uncharacterized protein</fullName>
    </submittedName>
</protein>
<proteinExistence type="predicted"/>
<dbReference type="OrthoDB" id="308957at2759"/>
<comment type="caution">
    <text evidence="2">The sequence shown here is derived from an EMBL/GenBank/DDBJ whole genome shotgun (WGS) entry which is preliminary data.</text>
</comment>
<keyword evidence="3" id="KW-1185">Reference proteome</keyword>
<sequence length="242" mass="27885">MKHIVIFALNIMKALQQSGGGGGGSSGGGGGSSGGSSGYRNWGSGEGGDCSEDCWIPILVVFSMIILGFIIGYFYKNGYLRCDCYKIRNKKQRLLQNFLKQENNSNRDELLYGLEILGSSNWNMSYFQMVQKNIKIIDKKFEINYNQEFNKYHIDIHLRAQDSFGDSTYIGHIKQMNSQWKIFMIETYQDRIRSKQFGEYAILVYEGFTNSITEGFTGKWYFHDAQQSYGEWRWLPTENIKM</sequence>
<evidence type="ECO:0000313" key="3">
    <source>
        <dbReference type="Proteomes" id="UP000692954"/>
    </source>
</evidence>
<keyword evidence="1" id="KW-0812">Transmembrane</keyword>
<reference evidence="2" key="1">
    <citation type="submission" date="2021-01" db="EMBL/GenBank/DDBJ databases">
        <authorList>
            <consortium name="Genoscope - CEA"/>
            <person name="William W."/>
        </authorList>
    </citation>
    <scope>NUCLEOTIDE SEQUENCE</scope>
</reference>
<dbReference type="AlphaFoldDB" id="A0A8S1K3W8"/>
<feature type="transmembrane region" description="Helical" evidence="1">
    <location>
        <begin position="55"/>
        <end position="75"/>
    </location>
</feature>
<dbReference type="EMBL" id="CAJJDN010000004">
    <property type="protein sequence ID" value="CAD8050009.1"/>
    <property type="molecule type" value="Genomic_DNA"/>
</dbReference>
<accession>A0A8S1K3W8</accession>
<evidence type="ECO:0000313" key="2">
    <source>
        <dbReference type="EMBL" id="CAD8050009.1"/>
    </source>
</evidence>
<keyword evidence="1" id="KW-1133">Transmembrane helix</keyword>
<evidence type="ECO:0000256" key="1">
    <source>
        <dbReference type="SAM" id="Phobius"/>
    </source>
</evidence>
<gene>
    <name evidence="2" type="ORF">PSON_ATCC_30995.1.T0040427</name>
</gene>